<comment type="caution">
    <text evidence="2">The sequence shown here is derived from an EMBL/GenBank/DDBJ whole genome shotgun (WGS) entry which is preliminary data.</text>
</comment>
<accession>A0A6V8HEI4</accession>
<dbReference type="Proteomes" id="UP000053095">
    <property type="component" value="Unassembled WGS sequence"/>
</dbReference>
<protein>
    <recommendedName>
        <fullName evidence="4">Glycoside hydrolase family 39 protein</fullName>
    </recommendedName>
</protein>
<proteinExistence type="predicted"/>
<dbReference type="InterPro" id="IPR017853">
    <property type="entry name" value="GH"/>
</dbReference>
<dbReference type="EMBL" id="DF933830">
    <property type="protein sequence ID" value="GAM39898.1"/>
    <property type="molecule type" value="Genomic_DNA"/>
</dbReference>
<name>A0A6V8HEI4_TALPI</name>
<feature type="signal peptide" evidence="1">
    <location>
        <begin position="1"/>
        <end position="17"/>
    </location>
</feature>
<evidence type="ECO:0000313" key="3">
    <source>
        <dbReference type="Proteomes" id="UP000053095"/>
    </source>
</evidence>
<sequence>MRWTLTQALAFLQLASASSLQTRDTVTAQVNFNQNTGWPQHLASGLLYGVPDTVNQVPVQFFEDIGYNYERAGGSQLPAPGRGWIFGVTEYQNRFNSVLSNYITAREFDATFILLLSDLWGADLTQPSNAPWPGDNGDWSMWDGYLNQLISDIKSHQISTKLVIDIWNEPEASAFWNRTQTQYLQMWGRTYYKLRNAFGTTVQISGPSTANAPSQSNSWFQAWAQFVGSNQSVPDQYTWHMEGGSGDLVSSQAGLDYFRGLYGLPARLININEYATQNEQVPAGSAWFISQLERINANGCRGSWGWGETNLHNYMSGLLGETSTGTYYPNGDYQVYKYYYRNMTGYRVGTLPSSDLKLDAYATVDTNSRVARVLFGVRPSATGTWNLQMNSLSSIGLPSSGTLNIRTWGFFVASDVHFGEVDAPTYLGTAAHSYSGNTLTLPVFQNDNTTAFAFEFSF</sequence>
<evidence type="ECO:0000256" key="1">
    <source>
        <dbReference type="SAM" id="SignalP"/>
    </source>
</evidence>
<gene>
    <name evidence="2" type="ORF">TCE0_034r11816</name>
</gene>
<dbReference type="Gene3D" id="3.20.20.80">
    <property type="entry name" value="Glycosidases"/>
    <property type="match status" value="1"/>
</dbReference>
<keyword evidence="1" id="KW-0732">Signal</keyword>
<feature type="chain" id="PRO_5028092159" description="Glycoside hydrolase family 39 protein" evidence="1">
    <location>
        <begin position="18"/>
        <end position="458"/>
    </location>
</feature>
<organism evidence="2 3">
    <name type="scientific">Talaromyces pinophilus</name>
    <name type="common">Penicillium pinophilum</name>
    <dbReference type="NCBI Taxonomy" id="128442"/>
    <lineage>
        <taxon>Eukaryota</taxon>
        <taxon>Fungi</taxon>
        <taxon>Dikarya</taxon>
        <taxon>Ascomycota</taxon>
        <taxon>Pezizomycotina</taxon>
        <taxon>Eurotiomycetes</taxon>
        <taxon>Eurotiomycetidae</taxon>
        <taxon>Eurotiales</taxon>
        <taxon>Trichocomaceae</taxon>
        <taxon>Talaromyces</taxon>
        <taxon>Talaromyces sect. Talaromyces</taxon>
    </lineage>
</organism>
<dbReference type="AlphaFoldDB" id="A0A6V8HEI4"/>
<evidence type="ECO:0000313" key="2">
    <source>
        <dbReference type="EMBL" id="GAM39898.1"/>
    </source>
</evidence>
<reference evidence="3" key="1">
    <citation type="journal article" date="2015" name="Genome Announc.">
        <title>Draft genome sequence of Talaromyces cellulolyticus strain Y-94, a source of lignocellulosic biomass-degrading enzymes.</title>
        <authorList>
            <person name="Fujii T."/>
            <person name="Koike H."/>
            <person name="Sawayama S."/>
            <person name="Yano S."/>
            <person name="Inoue H."/>
        </authorList>
    </citation>
    <scope>NUCLEOTIDE SEQUENCE [LARGE SCALE GENOMIC DNA]</scope>
    <source>
        <strain evidence="3">Y-94</strain>
    </source>
</reference>
<dbReference type="SUPFAM" id="SSF51445">
    <property type="entry name" value="(Trans)glycosidases"/>
    <property type="match status" value="1"/>
</dbReference>
<evidence type="ECO:0008006" key="4">
    <source>
        <dbReference type="Google" id="ProtNLM"/>
    </source>
</evidence>
<keyword evidence="3" id="KW-1185">Reference proteome</keyword>